<keyword evidence="3" id="KW-1185">Reference proteome</keyword>
<dbReference type="EMBL" id="JAPEVG010000276">
    <property type="protein sequence ID" value="KAJ8469753.1"/>
    <property type="molecule type" value="Genomic_DNA"/>
</dbReference>
<keyword evidence="1" id="KW-1133">Transmembrane helix</keyword>
<sequence>MNFFWLYRVSTLVSACALSIAVIVLCAQTTIDLDKLFEGFPGHISLPYVSLGIAVGCITAFTTIVMLGLDLCCEKPFTSLPAFELPWFYVRRSHLQGVLWILWVIAGALTLLKGNQIFGETECITLSIISPLGRDICDKYHPIAIIEFVNFALFFVYCISLLVRAFVASGQKFTAVMALNILDVATTAASNFVQ</sequence>
<comment type="caution">
    <text evidence="2">The sequence shown here is derived from an EMBL/GenBank/DDBJ whole genome shotgun (WGS) entry which is preliminary data.</text>
</comment>
<protein>
    <submittedName>
        <fullName evidence="2">Uncharacterized protein</fullName>
    </submittedName>
</protein>
<reference evidence="2" key="1">
    <citation type="submission" date="2022-11" db="EMBL/GenBank/DDBJ databases">
        <title>Genome Sequence of Cubamyces cubensis.</title>
        <authorList>
            <person name="Buettner E."/>
        </authorList>
    </citation>
    <scope>NUCLEOTIDE SEQUENCE</scope>
    <source>
        <strain evidence="2">MPL-01</strain>
    </source>
</reference>
<organism evidence="2 3">
    <name type="scientific">Trametes cubensis</name>
    <dbReference type="NCBI Taxonomy" id="1111947"/>
    <lineage>
        <taxon>Eukaryota</taxon>
        <taxon>Fungi</taxon>
        <taxon>Dikarya</taxon>
        <taxon>Basidiomycota</taxon>
        <taxon>Agaricomycotina</taxon>
        <taxon>Agaricomycetes</taxon>
        <taxon>Polyporales</taxon>
        <taxon>Polyporaceae</taxon>
        <taxon>Trametes</taxon>
    </lineage>
</organism>
<feature type="transmembrane region" description="Helical" evidence="1">
    <location>
        <begin position="94"/>
        <end position="112"/>
    </location>
</feature>
<keyword evidence="1" id="KW-0812">Transmembrane</keyword>
<keyword evidence="1" id="KW-0472">Membrane</keyword>
<accession>A0AAD7X8D2</accession>
<feature type="transmembrane region" description="Helical" evidence="1">
    <location>
        <begin position="148"/>
        <end position="167"/>
    </location>
</feature>
<feature type="transmembrane region" description="Helical" evidence="1">
    <location>
        <begin position="51"/>
        <end position="73"/>
    </location>
</feature>
<dbReference type="Proteomes" id="UP001215151">
    <property type="component" value="Unassembled WGS sequence"/>
</dbReference>
<evidence type="ECO:0000313" key="2">
    <source>
        <dbReference type="EMBL" id="KAJ8469753.1"/>
    </source>
</evidence>
<evidence type="ECO:0000256" key="1">
    <source>
        <dbReference type="SAM" id="Phobius"/>
    </source>
</evidence>
<proteinExistence type="predicted"/>
<dbReference type="AlphaFoldDB" id="A0AAD7X8D2"/>
<evidence type="ECO:0000313" key="3">
    <source>
        <dbReference type="Proteomes" id="UP001215151"/>
    </source>
</evidence>
<name>A0AAD7X8D2_9APHY</name>
<gene>
    <name evidence="2" type="ORF">ONZ51_g8786</name>
</gene>